<dbReference type="OrthoDB" id="10267654at2759"/>
<evidence type="ECO:0000256" key="9">
    <source>
        <dbReference type="ARBA" id="ARBA00023136"/>
    </source>
</evidence>
<dbReference type="SUPFAM" id="SSF52540">
    <property type="entry name" value="P-loop containing nucleoside triphosphate hydrolases"/>
    <property type="match status" value="1"/>
</dbReference>
<dbReference type="CDD" id="cd12433">
    <property type="entry name" value="RRM_Yme2p_like"/>
    <property type="match status" value="1"/>
</dbReference>
<evidence type="ECO:0000256" key="1">
    <source>
        <dbReference type="ARBA" id="ARBA00004434"/>
    </source>
</evidence>
<evidence type="ECO:0000259" key="14">
    <source>
        <dbReference type="Pfam" id="PF10443"/>
    </source>
</evidence>
<evidence type="ECO:0000256" key="8">
    <source>
        <dbReference type="ARBA" id="ARBA00023128"/>
    </source>
</evidence>
<dbReference type="GO" id="GO:0006397">
    <property type="term" value="P:mRNA processing"/>
    <property type="evidence" value="ECO:0007669"/>
    <property type="project" value="UniProtKB-UniRule"/>
</dbReference>
<evidence type="ECO:0000256" key="10">
    <source>
        <dbReference type="ARBA" id="ARBA00025276"/>
    </source>
</evidence>
<dbReference type="InterPro" id="IPR018850">
    <property type="entry name" value="Mt_escape_2_C"/>
</dbReference>
<keyword evidence="8 11" id="KW-0496">Mitochondrion</keyword>
<evidence type="ECO:0000256" key="2">
    <source>
        <dbReference type="ARBA" id="ARBA00010320"/>
    </source>
</evidence>
<feature type="domain" description="Mitochondrial escape protein 2 C-terminal" evidence="14">
    <location>
        <begin position="386"/>
        <end position="828"/>
    </location>
</feature>
<reference evidence="15 16" key="1">
    <citation type="submission" date="2015-11" db="EMBL/GenBank/DDBJ databases">
        <title>The genome of Debaryomyces fabryi.</title>
        <authorList>
            <person name="Tafer H."/>
            <person name="Lopandic K."/>
        </authorList>
    </citation>
    <scope>NUCLEOTIDE SEQUENCE [LARGE SCALE GENOMIC DNA]</scope>
    <source>
        <strain evidence="15 16">CBS 789</strain>
    </source>
</reference>
<keyword evidence="11" id="KW-0694">RNA-binding</keyword>
<name>A0A0V1Q679_9ASCO</name>
<keyword evidence="6 11" id="KW-0999">Mitochondrion inner membrane</keyword>
<dbReference type="EMBL" id="LMYN01000003">
    <property type="protein sequence ID" value="KSA03992.1"/>
    <property type="molecule type" value="Genomic_DNA"/>
</dbReference>
<protein>
    <recommendedName>
        <fullName evidence="3 11">Mitochondrial escape protein 2</fullName>
    </recommendedName>
</protein>
<dbReference type="Pfam" id="PF00076">
    <property type="entry name" value="RRM_1"/>
    <property type="match status" value="1"/>
</dbReference>
<dbReference type="AlphaFoldDB" id="A0A0V1Q679"/>
<evidence type="ECO:0000313" key="16">
    <source>
        <dbReference type="Proteomes" id="UP000054251"/>
    </source>
</evidence>
<dbReference type="GO" id="GO:0003723">
    <property type="term" value="F:RNA binding"/>
    <property type="evidence" value="ECO:0007669"/>
    <property type="project" value="UniProtKB-UniRule"/>
</dbReference>
<keyword evidence="9" id="KW-0472">Membrane</keyword>
<dbReference type="InterPro" id="IPR034260">
    <property type="entry name" value="Yme2_RRM"/>
</dbReference>
<sequence length="879" mass="101500">MIRIQAKRLFIAPVRSGRYISGFQRSFIRNYGSDVEDLKKEADRLETDKSASTTGVLDYEKQLEVVLYFDHIYPMPISGLSLKRKFLSPIQNRATADDLKQKVLDLSTTESNPLPENTKISEFVPLKRDAGAFVKFEVPPETTCKELINQIVSNLKENEVQHNKNIFNYFKSLLWNQFPTCFQVKGTPWIEDLRRYPSPKLKVIFEGDPLTEEELYLLFRRYGLIVDIIPVSSSNPTATIIFKYLRSAICAKNCITGISLNSNMTTLHLQYIPIERANYLVDFIVNHQKITIPTIIALLATLAVLIFDPIRQLFIEQNITHKYSLETYKDNKYVRVVYYPYRRFVQWLNNSYDYIDEKLNQVYEGKHNQENASGDSGNINILWNERFEKIKQLRLWIYENINTFIIVKGPKGSGKEEFVLDHTLNNDEKLKRKVLYIDCDSLVKTRSENALIQATAQQLGYFPVFTWTNSISQFVDLAVQGMTGQKSGLSESKETQLKNMFLLTTQALRNIALSEYEDYKNDSLKQQKRRHRKAESNTDESSNVSVEEDIIKEEDYLQQHPEAKPIIVINNFQRKSDGNNDLIYKLLAEWTSLLVQSNMSHVIFITHDVGSVQHLTDSLPNQVFKTISLSDASQRSAKQYVWNQLNDPSLMNPDTLDKYIQPLGGRMLDLQAFIRRIKSGESANDALSEMVNQASEQITTFFLNNTVANESENNWNTAQVWAIMKFLSENDSFEYNELSKISLFKSSSETLATLSALEKYDLISFTREKGILSRISTGRPLYKAAFKELVNDKKIYKLYETDYYTNLISIENAKILKLEDEINKISRLNDVKYLKNRLEYVLSKINAATDTIMKYEEKIKEIGKLNESSSSSFLGIKFN</sequence>
<dbReference type="Pfam" id="PF10443">
    <property type="entry name" value="RNA12"/>
    <property type="match status" value="1"/>
</dbReference>
<feature type="domain" description="RRM" evidence="13">
    <location>
        <begin position="210"/>
        <end position="262"/>
    </location>
</feature>
<comment type="subcellular location">
    <subcellularLocation>
        <location evidence="1 11">Mitochondrion inner membrane</location>
        <topology evidence="1 11">Single-pass membrane protein</topology>
    </subcellularLocation>
</comment>
<evidence type="ECO:0000256" key="11">
    <source>
        <dbReference type="RuleBase" id="RU367108"/>
    </source>
</evidence>
<evidence type="ECO:0000259" key="13">
    <source>
        <dbReference type="Pfam" id="PF00076"/>
    </source>
</evidence>
<dbReference type="InterPro" id="IPR000504">
    <property type="entry name" value="RRM_dom"/>
</dbReference>
<evidence type="ECO:0000256" key="7">
    <source>
        <dbReference type="ARBA" id="ARBA00022989"/>
    </source>
</evidence>
<dbReference type="PANTHER" id="PTHR32198">
    <property type="entry name" value="MITOCHONDRIAL ESCAPE PROTEIN 2"/>
    <property type="match status" value="1"/>
</dbReference>
<evidence type="ECO:0000313" key="15">
    <source>
        <dbReference type="EMBL" id="KSA03992.1"/>
    </source>
</evidence>
<keyword evidence="4 11" id="KW-0507">mRNA processing</keyword>
<dbReference type="GO" id="GO:0005743">
    <property type="term" value="C:mitochondrial inner membrane"/>
    <property type="evidence" value="ECO:0007669"/>
    <property type="project" value="UniProtKB-SubCell"/>
</dbReference>
<dbReference type="Proteomes" id="UP000054251">
    <property type="component" value="Unassembled WGS sequence"/>
</dbReference>
<proteinExistence type="inferred from homology"/>
<gene>
    <name evidence="15" type="ORF">AC631_00262</name>
</gene>
<comment type="function">
    <text evidence="10 11">Plays a role in maintaining the mitochondrial genome and in controlling the mtDNA escape. Involved in the regulation of mtDNA nucleotide structure and number. May have a dispensable role in early maturation of pre-rRNA.</text>
</comment>
<dbReference type="GeneID" id="26837271"/>
<evidence type="ECO:0000256" key="12">
    <source>
        <dbReference type="SAM" id="MobiDB-lite"/>
    </source>
</evidence>
<evidence type="ECO:0000256" key="3">
    <source>
        <dbReference type="ARBA" id="ARBA00020222"/>
    </source>
</evidence>
<keyword evidence="16" id="KW-1185">Reference proteome</keyword>
<evidence type="ECO:0000256" key="4">
    <source>
        <dbReference type="ARBA" id="ARBA00022664"/>
    </source>
</evidence>
<dbReference type="InterPro" id="IPR035979">
    <property type="entry name" value="RBD_domain_sf"/>
</dbReference>
<dbReference type="RefSeq" id="XP_015470094.1">
    <property type="nucleotide sequence ID" value="XM_015609092.1"/>
</dbReference>
<keyword evidence="7" id="KW-1133">Transmembrane helix</keyword>
<evidence type="ECO:0000256" key="6">
    <source>
        <dbReference type="ARBA" id="ARBA00022792"/>
    </source>
</evidence>
<dbReference type="InterPro" id="IPR027417">
    <property type="entry name" value="P-loop_NTPase"/>
</dbReference>
<feature type="region of interest" description="Disordered" evidence="12">
    <location>
        <begin position="522"/>
        <end position="545"/>
    </location>
</feature>
<evidence type="ECO:0000256" key="5">
    <source>
        <dbReference type="ARBA" id="ARBA00022692"/>
    </source>
</evidence>
<comment type="caution">
    <text evidence="15">The sequence shown here is derived from an EMBL/GenBank/DDBJ whole genome shotgun (WGS) entry which is preliminary data.</text>
</comment>
<dbReference type="InterPro" id="IPR039627">
    <property type="entry name" value="Yme2_C"/>
</dbReference>
<accession>A0A0V1Q679</accession>
<keyword evidence="5" id="KW-0812">Transmembrane</keyword>
<dbReference type="PANTHER" id="PTHR32198:SF2">
    <property type="entry name" value="MITOCHONDRIAL ESCAPE PROTEIN 2"/>
    <property type="match status" value="1"/>
</dbReference>
<dbReference type="SUPFAM" id="SSF54928">
    <property type="entry name" value="RNA-binding domain, RBD"/>
    <property type="match status" value="1"/>
</dbReference>
<organism evidence="15 16">
    <name type="scientific">Debaryomyces fabryi</name>
    <dbReference type="NCBI Taxonomy" id="58627"/>
    <lineage>
        <taxon>Eukaryota</taxon>
        <taxon>Fungi</taxon>
        <taxon>Dikarya</taxon>
        <taxon>Ascomycota</taxon>
        <taxon>Saccharomycotina</taxon>
        <taxon>Pichiomycetes</taxon>
        <taxon>Debaryomycetaceae</taxon>
        <taxon>Debaryomyces</taxon>
    </lineage>
</organism>
<comment type="similarity">
    <text evidence="2 11">Belongs to the YME2 family.</text>
</comment>